<evidence type="ECO:0000256" key="2">
    <source>
        <dbReference type="ARBA" id="ARBA00022692"/>
    </source>
</evidence>
<dbReference type="InterPro" id="IPR001898">
    <property type="entry name" value="SLC13A/DASS"/>
</dbReference>
<accession>A0ABW1Q5F7</accession>
<dbReference type="Pfam" id="PF00939">
    <property type="entry name" value="Na_sulph_symp"/>
    <property type="match status" value="1"/>
</dbReference>
<evidence type="ECO:0000313" key="7">
    <source>
        <dbReference type="Proteomes" id="UP001596169"/>
    </source>
</evidence>
<gene>
    <name evidence="6" type="ORF">ACFPZP_19150</name>
</gene>
<dbReference type="Proteomes" id="UP001596169">
    <property type="component" value="Unassembled WGS sequence"/>
</dbReference>
<comment type="subcellular location">
    <subcellularLocation>
        <location evidence="1">Membrane</location>
        <topology evidence="1">Multi-pass membrane protein</topology>
    </subcellularLocation>
</comment>
<proteinExistence type="predicted"/>
<comment type="caution">
    <text evidence="6">The sequence shown here is derived from an EMBL/GenBank/DDBJ whole genome shotgun (WGS) entry which is preliminary data.</text>
</comment>
<feature type="transmembrane region" description="Helical" evidence="5">
    <location>
        <begin position="12"/>
        <end position="38"/>
    </location>
</feature>
<keyword evidence="2 5" id="KW-0812">Transmembrane</keyword>
<keyword evidence="7" id="KW-1185">Reference proteome</keyword>
<keyword evidence="4 5" id="KW-0472">Membrane</keyword>
<evidence type="ECO:0000256" key="3">
    <source>
        <dbReference type="ARBA" id="ARBA00022989"/>
    </source>
</evidence>
<reference evidence="7" key="1">
    <citation type="journal article" date="2019" name="Int. J. Syst. Evol. Microbiol.">
        <title>The Global Catalogue of Microorganisms (GCM) 10K type strain sequencing project: providing services to taxonomists for standard genome sequencing and annotation.</title>
        <authorList>
            <consortium name="The Broad Institute Genomics Platform"/>
            <consortium name="The Broad Institute Genome Sequencing Center for Infectious Disease"/>
            <person name="Wu L."/>
            <person name="Ma J."/>
        </authorList>
    </citation>
    <scope>NUCLEOTIDE SEQUENCE [LARGE SCALE GENOMIC DNA]</scope>
    <source>
        <strain evidence="7">JCM30009</strain>
    </source>
</reference>
<protein>
    <submittedName>
        <fullName evidence="6">Anion permease</fullName>
    </submittedName>
</protein>
<sequence length="44" mass="4997">MFAAGYNDIKSWWITGTIVAILTFVIHITVGFSWWAYLKSSGML</sequence>
<evidence type="ECO:0000313" key="6">
    <source>
        <dbReference type="EMBL" id="MFC6123168.1"/>
    </source>
</evidence>
<evidence type="ECO:0000256" key="4">
    <source>
        <dbReference type="ARBA" id="ARBA00023136"/>
    </source>
</evidence>
<keyword evidence="3 5" id="KW-1133">Transmembrane helix</keyword>
<dbReference type="EMBL" id="JBHSRG010000011">
    <property type="protein sequence ID" value="MFC6123168.1"/>
    <property type="molecule type" value="Genomic_DNA"/>
</dbReference>
<name>A0ABW1Q5F7_9ENTR</name>
<evidence type="ECO:0000256" key="1">
    <source>
        <dbReference type="ARBA" id="ARBA00004141"/>
    </source>
</evidence>
<organism evidence="6 7">
    <name type="scientific">Citrobacter bitternis</name>
    <dbReference type="NCBI Taxonomy" id="1585982"/>
    <lineage>
        <taxon>Bacteria</taxon>
        <taxon>Pseudomonadati</taxon>
        <taxon>Pseudomonadota</taxon>
        <taxon>Gammaproteobacteria</taxon>
        <taxon>Enterobacterales</taxon>
        <taxon>Enterobacteriaceae</taxon>
        <taxon>Citrobacter</taxon>
    </lineage>
</organism>
<dbReference type="RefSeq" id="WP_369944954.1">
    <property type="nucleotide sequence ID" value="NZ_JBHSRG010000011.1"/>
</dbReference>
<evidence type="ECO:0000256" key="5">
    <source>
        <dbReference type="SAM" id="Phobius"/>
    </source>
</evidence>